<feature type="domain" description="RING-type" evidence="9">
    <location>
        <begin position="262"/>
        <end position="301"/>
    </location>
</feature>
<dbReference type="PROSITE" id="PS51155">
    <property type="entry name" value="CHIT_BIND_RR_2"/>
    <property type="match status" value="1"/>
</dbReference>
<keyword evidence="2" id="KW-0479">Metal-binding</keyword>
<evidence type="ECO:0000256" key="2">
    <source>
        <dbReference type="ARBA" id="ARBA00022723"/>
    </source>
</evidence>
<dbReference type="PROSITE" id="PS50089">
    <property type="entry name" value="ZF_RING_2"/>
    <property type="match status" value="1"/>
</dbReference>
<name>A0AAV4R6U4_CAEEX</name>
<protein>
    <submittedName>
        <fullName evidence="10">Polycomb group RING finger protein 1</fullName>
    </submittedName>
</protein>
<keyword evidence="8" id="KW-0472">Membrane</keyword>
<evidence type="ECO:0000256" key="7">
    <source>
        <dbReference type="PROSITE-ProRule" id="PRU00497"/>
    </source>
</evidence>
<sequence length="467" mass="51792">LPNSWDLGVYKEHGSTDLVRTAVSNFKVPWISSDKNHSLILYQNVFLKVIVIVALATIASAFPFVPIEEGVNSQTSSLYFWLQIKDKHGEQHREETGDGVGVVKGSYGFTDERGIYRQVNYIADKAGFRAEVKTNEHGTAPSEPAHVKMISSAHPYLGGAGAKAFLGGPGLAGLEAAKVIGAGLAAEPALAFTGPALAGLEAAKFLGAGLAAESSGLEAPFSGEVPYYGQAGFSAPCMEEPSQDMELGHRVCIRDLNPQIVCILCAGYFIDATTITECLHTFCKSCIVKYLQTTKFCPMCNVKVHETQPLLNLKIDRTLQDIVYKVVPGLWDNEMKRRQDFEKMRGLKNYDEGSADFMEDSDDSSVSTQHYFMHDELIHLCLQPFESDTDDKGPKYPAQKFVRCSVRAQVFHLKKLIQKVWPHTSKKEVVLMCNGEFLPDNHCLKRIWLSHNKEINPPLTLQFWIKT</sequence>
<dbReference type="PROSITE" id="PS00518">
    <property type="entry name" value="ZF_RING_1"/>
    <property type="match status" value="1"/>
</dbReference>
<keyword evidence="3 6" id="KW-0863">Zinc-finger</keyword>
<dbReference type="GO" id="GO:0035102">
    <property type="term" value="C:PRC1 complex"/>
    <property type="evidence" value="ECO:0007669"/>
    <property type="project" value="TreeGrafter"/>
</dbReference>
<dbReference type="EMBL" id="BPLR01007462">
    <property type="protein sequence ID" value="GIY17092.1"/>
    <property type="molecule type" value="Genomic_DNA"/>
</dbReference>
<dbReference type="PANTHER" id="PTHR10825">
    <property type="entry name" value="RING FINGER DOMAIN-CONTAINING, POLYCOMB GROUP COMPONENT"/>
    <property type="match status" value="1"/>
</dbReference>
<dbReference type="InterPro" id="IPR017907">
    <property type="entry name" value="Znf_RING_CS"/>
</dbReference>
<accession>A0AAV4R6U4</accession>
<dbReference type="Proteomes" id="UP001054945">
    <property type="component" value="Unassembled WGS sequence"/>
</dbReference>
<dbReference type="InterPro" id="IPR001841">
    <property type="entry name" value="Znf_RING"/>
</dbReference>
<keyword evidence="7" id="KW-0193">Cuticle</keyword>
<evidence type="ECO:0000256" key="8">
    <source>
        <dbReference type="SAM" id="Phobius"/>
    </source>
</evidence>
<feature type="non-terminal residue" evidence="10">
    <location>
        <position position="1"/>
    </location>
</feature>
<evidence type="ECO:0000256" key="3">
    <source>
        <dbReference type="ARBA" id="ARBA00022771"/>
    </source>
</evidence>
<dbReference type="Gene3D" id="3.10.20.90">
    <property type="entry name" value="Phosphatidylinositol 3-kinase Catalytic Subunit, Chain A, domain 1"/>
    <property type="match status" value="1"/>
</dbReference>
<dbReference type="GO" id="GO:0008270">
    <property type="term" value="F:zinc ion binding"/>
    <property type="evidence" value="ECO:0007669"/>
    <property type="project" value="UniProtKB-KW"/>
</dbReference>
<dbReference type="InterPro" id="IPR032443">
    <property type="entry name" value="RAWUL"/>
</dbReference>
<dbReference type="AlphaFoldDB" id="A0AAV4R6U4"/>
<dbReference type="GO" id="GO:0042302">
    <property type="term" value="F:structural constituent of cuticle"/>
    <property type="evidence" value="ECO:0007669"/>
    <property type="project" value="UniProtKB-UniRule"/>
</dbReference>
<dbReference type="FunFam" id="3.30.40.10:FF:000122">
    <property type="entry name" value="polycomb group RING finger protein 1"/>
    <property type="match status" value="1"/>
</dbReference>
<evidence type="ECO:0000256" key="4">
    <source>
        <dbReference type="ARBA" id="ARBA00022833"/>
    </source>
</evidence>
<evidence type="ECO:0000256" key="5">
    <source>
        <dbReference type="ARBA" id="ARBA00023242"/>
    </source>
</evidence>
<dbReference type="Gene3D" id="3.30.40.10">
    <property type="entry name" value="Zinc/RING finger domain, C3HC4 (zinc finger)"/>
    <property type="match status" value="1"/>
</dbReference>
<keyword evidence="8" id="KW-1133">Transmembrane helix</keyword>
<organism evidence="10 11">
    <name type="scientific">Caerostris extrusa</name>
    <name type="common">Bark spider</name>
    <name type="synonym">Caerostris bankana</name>
    <dbReference type="NCBI Taxonomy" id="172846"/>
    <lineage>
        <taxon>Eukaryota</taxon>
        <taxon>Metazoa</taxon>
        <taxon>Ecdysozoa</taxon>
        <taxon>Arthropoda</taxon>
        <taxon>Chelicerata</taxon>
        <taxon>Arachnida</taxon>
        <taxon>Araneae</taxon>
        <taxon>Araneomorphae</taxon>
        <taxon>Entelegynae</taxon>
        <taxon>Araneoidea</taxon>
        <taxon>Araneidae</taxon>
        <taxon>Caerostris</taxon>
    </lineage>
</organism>
<dbReference type="InterPro" id="IPR000618">
    <property type="entry name" value="Insect_cuticle"/>
</dbReference>
<evidence type="ECO:0000313" key="10">
    <source>
        <dbReference type="EMBL" id="GIY17092.1"/>
    </source>
</evidence>
<dbReference type="CDD" id="cd17081">
    <property type="entry name" value="RAWUL_PCGF1"/>
    <property type="match status" value="1"/>
</dbReference>
<dbReference type="PANTHER" id="PTHR10825:SF29">
    <property type="entry name" value="POLYCOMB GROUP RING FINGER PROTEIN 1"/>
    <property type="match status" value="1"/>
</dbReference>
<dbReference type="CDD" id="cd16733">
    <property type="entry name" value="RING-HC_PCGF1"/>
    <property type="match status" value="1"/>
</dbReference>
<dbReference type="GO" id="GO:1990841">
    <property type="term" value="F:promoter-specific chromatin binding"/>
    <property type="evidence" value="ECO:0007669"/>
    <property type="project" value="TreeGrafter"/>
</dbReference>
<evidence type="ECO:0000256" key="6">
    <source>
        <dbReference type="PROSITE-ProRule" id="PRU00175"/>
    </source>
</evidence>
<dbReference type="Pfam" id="PF00379">
    <property type="entry name" value="Chitin_bind_4"/>
    <property type="match status" value="1"/>
</dbReference>
<gene>
    <name evidence="10" type="primary">pcgf1</name>
    <name evidence="10" type="ORF">CEXT_57101</name>
</gene>
<evidence type="ECO:0000259" key="9">
    <source>
        <dbReference type="PROSITE" id="PS50089"/>
    </source>
</evidence>
<dbReference type="SUPFAM" id="SSF57850">
    <property type="entry name" value="RING/U-box"/>
    <property type="match status" value="1"/>
</dbReference>
<dbReference type="Pfam" id="PF13923">
    <property type="entry name" value="zf-C3HC4_2"/>
    <property type="match status" value="1"/>
</dbReference>
<dbReference type="InterPro" id="IPR013083">
    <property type="entry name" value="Znf_RING/FYVE/PHD"/>
</dbReference>
<comment type="subcellular location">
    <subcellularLocation>
        <location evidence="1">Nucleus</location>
    </subcellularLocation>
</comment>
<dbReference type="SMART" id="SM00184">
    <property type="entry name" value="RING"/>
    <property type="match status" value="1"/>
</dbReference>
<evidence type="ECO:0000256" key="1">
    <source>
        <dbReference type="ARBA" id="ARBA00004123"/>
    </source>
</evidence>
<proteinExistence type="predicted"/>
<reference evidence="10 11" key="1">
    <citation type="submission" date="2021-06" db="EMBL/GenBank/DDBJ databases">
        <title>Caerostris extrusa draft genome.</title>
        <authorList>
            <person name="Kono N."/>
            <person name="Arakawa K."/>
        </authorList>
    </citation>
    <scope>NUCLEOTIDE SEQUENCE [LARGE SCALE GENOMIC DNA]</scope>
</reference>
<dbReference type="GO" id="GO:0000122">
    <property type="term" value="P:negative regulation of transcription by RNA polymerase II"/>
    <property type="evidence" value="ECO:0007669"/>
    <property type="project" value="TreeGrafter"/>
</dbReference>
<keyword evidence="8" id="KW-0812">Transmembrane</keyword>
<comment type="caution">
    <text evidence="10">The sequence shown here is derived from an EMBL/GenBank/DDBJ whole genome shotgun (WGS) entry which is preliminary data.</text>
</comment>
<evidence type="ECO:0000313" key="11">
    <source>
        <dbReference type="Proteomes" id="UP001054945"/>
    </source>
</evidence>
<keyword evidence="11" id="KW-1185">Reference proteome</keyword>
<dbReference type="Pfam" id="PF16207">
    <property type="entry name" value="RAWUL"/>
    <property type="match status" value="1"/>
</dbReference>
<feature type="transmembrane region" description="Helical" evidence="8">
    <location>
        <begin position="45"/>
        <end position="65"/>
    </location>
</feature>
<keyword evidence="4" id="KW-0862">Zinc</keyword>
<keyword evidence="5" id="KW-0539">Nucleus</keyword>